<organism evidence="2 3">
    <name type="scientific">Beauveria asiatica</name>
    <dbReference type="NCBI Taxonomy" id="1069075"/>
    <lineage>
        <taxon>Eukaryota</taxon>
        <taxon>Fungi</taxon>
        <taxon>Dikarya</taxon>
        <taxon>Ascomycota</taxon>
        <taxon>Pezizomycotina</taxon>
        <taxon>Sordariomycetes</taxon>
        <taxon>Hypocreomycetidae</taxon>
        <taxon>Hypocreales</taxon>
        <taxon>Cordycipitaceae</taxon>
        <taxon>Beauveria</taxon>
    </lineage>
</organism>
<feature type="compositionally biased region" description="Polar residues" evidence="1">
    <location>
        <begin position="8"/>
        <end position="23"/>
    </location>
</feature>
<dbReference type="EMBL" id="JAAHCF010000847">
    <property type="protein sequence ID" value="KAK8141787.1"/>
    <property type="molecule type" value="Genomic_DNA"/>
</dbReference>
<reference evidence="2 3" key="1">
    <citation type="submission" date="2020-02" db="EMBL/GenBank/DDBJ databases">
        <title>Comparative genomics of the hypocrealean fungal genus Beauvera.</title>
        <authorList>
            <person name="Showalter D.N."/>
            <person name="Bushley K.E."/>
            <person name="Rehner S.A."/>
        </authorList>
    </citation>
    <scope>NUCLEOTIDE SEQUENCE [LARGE SCALE GENOMIC DNA]</scope>
    <source>
        <strain evidence="2 3">ARSEF4384</strain>
    </source>
</reference>
<feature type="region of interest" description="Disordered" evidence="1">
    <location>
        <begin position="234"/>
        <end position="259"/>
    </location>
</feature>
<accession>A0AAW0RHX6</accession>
<comment type="caution">
    <text evidence="2">The sequence shown here is derived from an EMBL/GenBank/DDBJ whole genome shotgun (WGS) entry which is preliminary data.</text>
</comment>
<evidence type="ECO:0000313" key="2">
    <source>
        <dbReference type="EMBL" id="KAK8141787.1"/>
    </source>
</evidence>
<name>A0AAW0RHX6_9HYPO</name>
<feature type="compositionally biased region" description="Polar residues" evidence="1">
    <location>
        <begin position="277"/>
        <end position="286"/>
    </location>
</feature>
<feature type="region of interest" description="Disordered" evidence="1">
    <location>
        <begin position="586"/>
        <end position="607"/>
    </location>
</feature>
<dbReference type="AlphaFoldDB" id="A0AAW0RHX6"/>
<dbReference type="Proteomes" id="UP001397290">
    <property type="component" value="Unassembled WGS sequence"/>
</dbReference>
<sequence length="607" mass="67280">MVTPAMTKANTMRLTKTKTSSMKSVGGIKRICQERAQPDVTTPKAMKDPNWRTRQDTASSTDIENVMPSMDLSNHKLYTQAPQFQSSHTFQHDRSSSDFSMLDRYSSESSSASQNFVRILKKIDLKPVDGRQMSIFELDICPETPTPSIASDDRQYVKVCRNPASHQRIPSSATDVTNSTPHTEKTQIPDLFQVVTLDRLCRQSSSATSSHTQLHESRSIYDRDQYHDISYESTVSHARGQTPADVAVQSPQTAIRSSRDQAFQRLIQRLNRDNHPPSAQASQSPAKMQAKDKPPVPEPKQKMFVNFRRPMGGDGRRNQTISDFNVDYWDNGQSSVTSVTSVTSREDSENTVQSSNKQNTWNPRAREFLSLGHQQTPRRPVPWDTGAPALQDKVAHTFNSLPPPTTAAWPPKAAAHTFNPYLPPRAQDSIPNGTFIPPVPPVAPMAPAYNMGHGQETFGTSQYIPSNPAPQPPLFAVPPLPGIHAPMTPFGNISAHQFAAQQLAALPYLASLASLGPFPQLLPELEKTTSLANTRRPPVPKPTLPNAGAQLAYEEWIEWRKANEPGYAVECKVRQQRRCQRVKGLKECGGDEPAQSRLRPARAMAAA</sequence>
<protein>
    <submittedName>
        <fullName evidence="2">Uncharacterized protein</fullName>
    </submittedName>
</protein>
<feature type="compositionally biased region" description="Basic and acidic residues" evidence="1">
    <location>
        <begin position="289"/>
        <end position="300"/>
    </location>
</feature>
<gene>
    <name evidence="2" type="ORF">G3M48_009893</name>
</gene>
<feature type="region of interest" description="Disordered" evidence="1">
    <location>
        <begin position="162"/>
        <end position="185"/>
    </location>
</feature>
<keyword evidence="3" id="KW-1185">Reference proteome</keyword>
<feature type="region of interest" description="Disordered" evidence="1">
    <location>
        <begin position="273"/>
        <end position="300"/>
    </location>
</feature>
<feature type="region of interest" description="Disordered" evidence="1">
    <location>
        <begin position="1"/>
        <end position="24"/>
    </location>
</feature>
<evidence type="ECO:0000256" key="1">
    <source>
        <dbReference type="SAM" id="MobiDB-lite"/>
    </source>
</evidence>
<evidence type="ECO:0000313" key="3">
    <source>
        <dbReference type="Proteomes" id="UP001397290"/>
    </source>
</evidence>
<proteinExistence type="predicted"/>
<feature type="compositionally biased region" description="Basic and acidic residues" evidence="1">
    <location>
        <begin position="45"/>
        <end position="55"/>
    </location>
</feature>
<feature type="region of interest" description="Disordered" evidence="1">
    <location>
        <begin position="41"/>
        <end position="60"/>
    </location>
</feature>
<feature type="compositionally biased region" description="Polar residues" evidence="1">
    <location>
        <begin position="164"/>
        <end position="181"/>
    </location>
</feature>